<sequence length="259" mass="28095">MPKFDANLSLLWTELPFPERFARARAAGFRAVEYQFPYDDEKERLADLLAAQGLALVMHNLPAGDWAAGERGIACLPGREGEFQDGVGRAIDYARAQGARRLNCLAGIAPASVPPDAVRATLVRNLKFAAAELKAAGLDLLVEPINTRDMPGFALSRSRQTLDLLDEVAADNAFLQYDVYHMQVMEGDLTATLTAHMPRIGHIQIADAPARGEPGTGEVNFPFLFKAIDAAGYTGWIGCEYRPTAGTDAGLGWFAPYRG</sequence>
<dbReference type="NCBIfam" id="NF043033">
    <property type="entry name" value="OxoTetrIsom"/>
    <property type="match status" value="1"/>
</dbReference>
<dbReference type="PANTHER" id="PTHR43489">
    <property type="entry name" value="ISOMERASE"/>
    <property type="match status" value="1"/>
</dbReference>
<dbReference type="InterPro" id="IPR053398">
    <property type="entry name" value="HPT_OtnI_isomerases"/>
</dbReference>
<dbReference type="InterPro" id="IPR036237">
    <property type="entry name" value="Xyl_isomerase-like_sf"/>
</dbReference>
<comment type="caution">
    <text evidence="4">The sequence shown here is derived from an EMBL/GenBank/DDBJ whole genome shotgun (WGS) entry which is preliminary data.</text>
</comment>
<dbReference type="NCBIfam" id="TIGR03234">
    <property type="entry name" value="OH-pyruv-isom"/>
    <property type="match status" value="1"/>
</dbReference>
<proteinExistence type="inferred from homology"/>
<dbReference type="PANTHER" id="PTHR43489:SF6">
    <property type="entry name" value="HYDROXYPYRUVATE ISOMERASE-RELATED"/>
    <property type="match status" value="1"/>
</dbReference>
<reference evidence="4 5" key="1">
    <citation type="submission" date="2023-07" db="EMBL/GenBank/DDBJ databases">
        <title>Genomic Encyclopedia of Type Strains, Phase IV (KMG-IV): sequencing the most valuable type-strain genomes for metagenomic binning, comparative biology and taxonomic classification.</title>
        <authorList>
            <person name="Goeker M."/>
        </authorList>
    </citation>
    <scope>NUCLEOTIDE SEQUENCE [LARGE SCALE GENOMIC DNA]</scope>
    <source>
        <strain evidence="4 5">DSM 3770</strain>
    </source>
</reference>
<comment type="similarity">
    <text evidence="2">Belongs to the hyi family.</text>
</comment>
<evidence type="ECO:0000313" key="5">
    <source>
        <dbReference type="Proteomes" id="UP001241747"/>
    </source>
</evidence>
<feature type="domain" description="Xylose isomerase-like TIM barrel" evidence="3">
    <location>
        <begin position="21"/>
        <end position="255"/>
    </location>
</feature>
<dbReference type="EC" id="5.3.1.22" evidence="4"/>
<organism evidence="4 5">
    <name type="scientific">Xanthobacter agilis</name>
    <dbReference type="NCBI Taxonomy" id="47492"/>
    <lineage>
        <taxon>Bacteria</taxon>
        <taxon>Pseudomonadati</taxon>
        <taxon>Pseudomonadota</taxon>
        <taxon>Alphaproteobacteria</taxon>
        <taxon>Hyphomicrobiales</taxon>
        <taxon>Xanthobacteraceae</taxon>
        <taxon>Xanthobacter</taxon>
    </lineage>
</organism>
<evidence type="ECO:0000256" key="2">
    <source>
        <dbReference type="PIRNR" id="PIRNR006241"/>
    </source>
</evidence>
<gene>
    <name evidence="4" type="ORF">QOZ94_000171</name>
</gene>
<keyword evidence="5" id="KW-1185">Reference proteome</keyword>
<dbReference type="EMBL" id="JAUSVY010000001">
    <property type="protein sequence ID" value="MDQ0503401.1"/>
    <property type="molecule type" value="Genomic_DNA"/>
</dbReference>
<dbReference type="Proteomes" id="UP001241747">
    <property type="component" value="Unassembled WGS sequence"/>
</dbReference>
<dbReference type="Gene3D" id="3.20.20.150">
    <property type="entry name" value="Divalent-metal-dependent TIM barrel enzymes"/>
    <property type="match status" value="1"/>
</dbReference>
<keyword evidence="1 2" id="KW-0413">Isomerase</keyword>
<dbReference type="InterPro" id="IPR013022">
    <property type="entry name" value="Xyl_isomerase-like_TIM-brl"/>
</dbReference>
<dbReference type="RefSeq" id="WP_237344274.1">
    <property type="nucleotide sequence ID" value="NZ_JABWGX010000003.1"/>
</dbReference>
<dbReference type="InterPro" id="IPR026040">
    <property type="entry name" value="HyI-like"/>
</dbReference>
<evidence type="ECO:0000259" key="3">
    <source>
        <dbReference type="Pfam" id="PF01261"/>
    </source>
</evidence>
<protein>
    <submittedName>
        <fullName evidence="4">Hydroxypyruvate isomerase</fullName>
        <ecNumber evidence="4">5.3.1.22</ecNumber>
    </submittedName>
</protein>
<dbReference type="PIRSF" id="PIRSF006241">
    <property type="entry name" value="HyI"/>
    <property type="match status" value="1"/>
</dbReference>
<dbReference type="InterPro" id="IPR050417">
    <property type="entry name" value="Sugar_Epim/Isomerase"/>
</dbReference>
<dbReference type="Pfam" id="PF01261">
    <property type="entry name" value="AP_endonuc_2"/>
    <property type="match status" value="1"/>
</dbReference>
<dbReference type="GO" id="GO:0008903">
    <property type="term" value="F:hydroxypyruvate isomerase activity"/>
    <property type="evidence" value="ECO:0007669"/>
    <property type="project" value="UniProtKB-EC"/>
</dbReference>
<dbReference type="SUPFAM" id="SSF51658">
    <property type="entry name" value="Xylose isomerase-like"/>
    <property type="match status" value="1"/>
</dbReference>
<dbReference type="InterPro" id="IPR017643">
    <property type="entry name" value="Hydroxypyruvate_isomerase"/>
</dbReference>
<name>A0ABU0L8F9_XANAG</name>
<evidence type="ECO:0000313" key="4">
    <source>
        <dbReference type="EMBL" id="MDQ0503401.1"/>
    </source>
</evidence>
<evidence type="ECO:0000256" key="1">
    <source>
        <dbReference type="ARBA" id="ARBA00023235"/>
    </source>
</evidence>
<accession>A0ABU0L8F9</accession>